<comment type="caution">
    <text evidence="2">The sequence shown here is derived from an EMBL/GenBank/DDBJ whole genome shotgun (WGS) entry which is preliminary data.</text>
</comment>
<evidence type="ECO:0000256" key="1">
    <source>
        <dbReference type="SAM" id="MobiDB-lite"/>
    </source>
</evidence>
<feature type="compositionally biased region" description="Polar residues" evidence="1">
    <location>
        <begin position="71"/>
        <end position="87"/>
    </location>
</feature>
<evidence type="ECO:0000313" key="2">
    <source>
        <dbReference type="EMBL" id="GFH52306.1"/>
    </source>
</evidence>
<protein>
    <submittedName>
        <fullName evidence="2">Uncharacterized protein</fullName>
    </submittedName>
</protein>
<dbReference type="AlphaFoldDB" id="A0AAD3H6Q9"/>
<proteinExistence type="predicted"/>
<reference evidence="2 3" key="1">
    <citation type="journal article" date="2021" name="Sci. Rep.">
        <title>The genome of the diatom Chaetoceros tenuissimus carries an ancient integrated fragment of an extant virus.</title>
        <authorList>
            <person name="Hongo Y."/>
            <person name="Kimura K."/>
            <person name="Takaki Y."/>
            <person name="Yoshida Y."/>
            <person name="Baba S."/>
            <person name="Kobayashi G."/>
            <person name="Nagasaki K."/>
            <person name="Hano T."/>
            <person name="Tomaru Y."/>
        </authorList>
    </citation>
    <scope>NUCLEOTIDE SEQUENCE [LARGE SCALE GENOMIC DNA]</scope>
    <source>
        <strain evidence="2 3">NIES-3715</strain>
    </source>
</reference>
<feature type="compositionally biased region" description="Basic residues" evidence="1">
    <location>
        <begin position="1"/>
        <end position="10"/>
    </location>
</feature>
<feature type="region of interest" description="Disordered" evidence="1">
    <location>
        <begin position="71"/>
        <end position="90"/>
    </location>
</feature>
<name>A0AAD3H6Q9_9STRA</name>
<gene>
    <name evidence="2" type="ORF">CTEN210_08782</name>
</gene>
<dbReference type="Proteomes" id="UP001054902">
    <property type="component" value="Unassembled WGS sequence"/>
</dbReference>
<accession>A0AAD3H6Q9</accession>
<keyword evidence="3" id="KW-1185">Reference proteome</keyword>
<evidence type="ECO:0000313" key="3">
    <source>
        <dbReference type="Proteomes" id="UP001054902"/>
    </source>
</evidence>
<dbReference type="EMBL" id="BLLK01000045">
    <property type="protein sequence ID" value="GFH52306.1"/>
    <property type="molecule type" value="Genomic_DNA"/>
</dbReference>
<sequence>MFRSRNKKNKDKQEQVPSTQCLGVGACPQSVPNAKGNDNMPIQLPFLMMNSDVISSPTILKHTKAPVTPATVNSMTPVATSSNINNDTRSKQAYVDLDSSVDSEDDSPCVPAVIDADVQAMLSPLQSIISEQSPANHSSQIYFNDKLMKEEEESVESEAYDFEKSGATSNSRIGISRPSYSPSCIENDVSHILNARTTETYTNANDNEQFRRDQQYQKKVNANLSISQVVGQMGISAFPNQQNDIPSSSFGNIPVQGANINIQNDDSSVASNLSNVLDNDRFIHPGQIFPKKERSLPLLHQPQKGNGLGITPPPKTRSARVIVPNSTPPSSDAYTIHILVIQPAAKMFELIRVSYRPATATIGDIIKLIPENVMEKDLKSQTYIGLCRPNGSSPSNRSITNMNMTASVMTRDGTDARIVCGELLVAIPEGYNGKESQILAKHILKLPKMKKVLNRSSPTKASKKRFEIVSDMSSLGIQPMNKSNYDCAEAGTFSSSILFAPLSSTIAEEIEQKEDATFSPKNLGDHLIASRNFLNHSIAHDDDDYSIDSRSVSSRVMASRARAYAPVQTPTRVYSKSSVASKATKPSMGLNSEQIEQIKKEAAEAARREVEQSFSNRLEELVDTLKISIDDRAKILDICSPEKAFPVNVQINTEKSPSVSVMSTPLCTPRVHSEAPNVYPVPVESAETLTPVKENKTMDQNATSIIKPVFDTALEAVSEFMSVNDDDEERKMALKGITTNICILILSSQLESEGKSDSNKPE</sequence>
<feature type="region of interest" description="Disordered" evidence="1">
    <location>
        <begin position="1"/>
        <end position="26"/>
    </location>
</feature>
<organism evidence="2 3">
    <name type="scientific">Chaetoceros tenuissimus</name>
    <dbReference type="NCBI Taxonomy" id="426638"/>
    <lineage>
        <taxon>Eukaryota</taxon>
        <taxon>Sar</taxon>
        <taxon>Stramenopiles</taxon>
        <taxon>Ochrophyta</taxon>
        <taxon>Bacillariophyta</taxon>
        <taxon>Coscinodiscophyceae</taxon>
        <taxon>Chaetocerotophycidae</taxon>
        <taxon>Chaetocerotales</taxon>
        <taxon>Chaetocerotaceae</taxon>
        <taxon>Chaetoceros</taxon>
    </lineage>
</organism>
<dbReference type="PROSITE" id="PS51257">
    <property type="entry name" value="PROKAR_LIPOPROTEIN"/>
    <property type="match status" value="1"/>
</dbReference>